<dbReference type="GO" id="GO:0005737">
    <property type="term" value="C:cytoplasm"/>
    <property type="evidence" value="ECO:0007669"/>
    <property type="project" value="TreeGrafter"/>
</dbReference>
<evidence type="ECO:0000313" key="6">
    <source>
        <dbReference type="EMBL" id="KPJ50133.1"/>
    </source>
</evidence>
<reference evidence="6 7" key="1">
    <citation type="journal article" date="2015" name="Microbiome">
        <title>Genomic resolution of linkages in carbon, nitrogen, and sulfur cycling among widespread estuary sediment bacteria.</title>
        <authorList>
            <person name="Baker B.J."/>
            <person name="Lazar C.S."/>
            <person name="Teske A.P."/>
            <person name="Dick G.J."/>
        </authorList>
    </citation>
    <scope>NUCLEOTIDE SEQUENCE [LARGE SCALE GENOMIC DNA]</scope>
    <source>
        <strain evidence="6">DG_26</strain>
    </source>
</reference>
<evidence type="ECO:0000259" key="5">
    <source>
        <dbReference type="Pfam" id="PF00551"/>
    </source>
</evidence>
<dbReference type="AlphaFoldDB" id="A0A0S7WIY5"/>
<comment type="caution">
    <text evidence="6">The sequence shown here is derived from an EMBL/GenBank/DDBJ whole genome shotgun (WGS) entry which is preliminary data.</text>
</comment>
<dbReference type="SUPFAM" id="SSF53328">
    <property type="entry name" value="Formyltransferase"/>
    <property type="match status" value="1"/>
</dbReference>
<gene>
    <name evidence="6" type="ORF">AMJ40_03735</name>
</gene>
<dbReference type="EC" id="2.1.2.2" evidence="2"/>
<evidence type="ECO:0000256" key="3">
    <source>
        <dbReference type="ARBA" id="ARBA00022679"/>
    </source>
</evidence>
<evidence type="ECO:0000313" key="7">
    <source>
        <dbReference type="Proteomes" id="UP000051124"/>
    </source>
</evidence>
<sequence length="282" mass="32870">MKTFRIGVLSTFRDQEALTLFQAMHRACEAGFIQGRISFVFSNRERGEFPETDDYLSEVEQSGIPLLCYSSRRFKPDERRRGRDDPELLERWRVKYDRAGPDPAAREYAPDIIVLSGYMLILGSEMCAKWQMINLHPALPWGPKGSWEEVVWELMRTGQKETGTMMHLVTRDLDRGPPISFYRVSLEDLKPLWDEWKQRLAHEDFERVKKAEYRSNSLFLAIREKQVRGETPLILLTLKYISEGVIEIRREGGERKIYTHGASCPHGMRIDADVESYLNQHA</sequence>
<evidence type="ECO:0000256" key="4">
    <source>
        <dbReference type="ARBA" id="ARBA00022755"/>
    </source>
</evidence>
<accession>A0A0S7WIY5</accession>
<dbReference type="GO" id="GO:0004644">
    <property type="term" value="F:phosphoribosylglycinamide formyltransferase activity"/>
    <property type="evidence" value="ECO:0007669"/>
    <property type="project" value="UniProtKB-EC"/>
</dbReference>
<dbReference type="GO" id="GO:0006189">
    <property type="term" value="P:'de novo' IMP biosynthetic process"/>
    <property type="evidence" value="ECO:0007669"/>
    <property type="project" value="TreeGrafter"/>
</dbReference>
<evidence type="ECO:0000256" key="2">
    <source>
        <dbReference type="ARBA" id="ARBA00012254"/>
    </source>
</evidence>
<dbReference type="Proteomes" id="UP000051124">
    <property type="component" value="Unassembled WGS sequence"/>
</dbReference>
<dbReference type="Gene3D" id="3.40.50.170">
    <property type="entry name" value="Formyl transferase, N-terminal domain"/>
    <property type="match status" value="1"/>
</dbReference>
<dbReference type="InterPro" id="IPR036477">
    <property type="entry name" value="Formyl_transf_N_sf"/>
</dbReference>
<comment type="pathway">
    <text evidence="1">Purine metabolism; IMP biosynthesis via de novo pathway; N(2)-formyl-N(1)-(5-phospho-D-ribosyl)glycinamide from N(1)-(5-phospho-D-ribosyl)glycinamide (10-formyl THF route): step 1/1.</text>
</comment>
<dbReference type="EMBL" id="LIZT01000030">
    <property type="protein sequence ID" value="KPJ50133.1"/>
    <property type="molecule type" value="Genomic_DNA"/>
</dbReference>
<evidence type="ECO:0000256" key="1">
    <source>
        <dbReference type="ARBA" id="ARBA00005054"/>
    </source>
</evidence>
<name>A0A0S7WIY5_UNCT6</name>
<proteinExistence type="predicted"/>
<feature type="domain" description="Formyl transferase N-terminal" evidence="5">
    <location>
        <begin position="20"/>
        <end position="181"/>
    </location>
</feature>
<dbReference type="Pfam" id="PF00551">
    <property type="entry name" value="Formyl_trans_N"/>
    <property type="match status" value="1"/>
</dbReference>
<dbReference type="PANTHER" id="PTHR43369">
    <property type="entry name" value="PHOSPHORIBOSYLGLYCINAMIDE FORMYLTRANSFERASE"/>
    <property type="match status" value="1"/>
</dbReference>
<keyword evidence="4" id="KW-0658">Purine biosynthesis</keyword>
<protein>
    <recommendedName>
        <fullName evidence="2">phosphoribosylglycinamide formyltransferase 1</fullName>
        <ecNumber evidence="2">2.1.2.2</ecNumber>
    </recommendedName>
</protein>
<keyword evidence="3" id="KW-0808">Transferase</keyword>
<dbReference type="InterPro" id="IPR002376">
    <property type="entry name" value="Formyl_transf_N"/>
</dbReference>
<organism evidence="6 7">
    <name type="scientific">candidate division TA06 bacterium DG_26</name>
    <dbReference type="NCBI Taxonomy" id="1703771"/>
    <lineage>
        <taxon>Bacteria</taxon>
        <taxon>Bacteria division TA06</taxon>
    </lineage>
</organism>
<dbReference type="PANTHER" id="PTHR43369:SF2">
    <property type="entry name" value="PHOSPHORIBOSYLGLYCINAMIDE FORMYLTRANSFERASE"/>
    <property type="match status" value="1"/>
</dbReference>